<dbReference type="Proteomes" id="UP001595539">
    <property type="component" value="Unassembled WGS sequence"/>
</dbReference>
<comment type="caution">
    <text evidence="1">The sequence shown here is derived from an EMBL/GenBank/DDBJ whole genome shotgun (WGS) entry which is preliminary data.</text>
</comment>
<keyword evidence="2" id="KW-1185">Reference proteome</keyword>
<dbReference type="RefSeq" id="WP_377758903.1">
    <property type="nucleotide sequence ID" value="NZ_JBHRXY010000001.1"/>
</dbReference>
<name>A0ABV7TZM8_9RHOB</name>
<organism evidence="1 2">
    <name type="scientific">Paracoccus angustae</name>
    <dbReference type="NCBI Taxonomy" id="1671480"/>
    <lineage>
        <taxon>Bacteria</taxon>
        <taxon>Pseudomonadati</taxon>
        <taxon>Pseudomonadota</taxon>
        <taxon>Alphaproteobacteria</taxon>
        <taxon>Rhodobacterales</taxon>
        <taxon>Paracoccaceae</taxon>
        <taxon>Paracoccus</taxon>
    </lineage>
</organism>
<sequence length="150" mass="17140">MATLILRDPSHIDALAKRLSERKLPLTVSWAQGASLSGRQQRLSFRWYQDISRQLGDMDVETVRADCKVTHGVPILSGDSDGFRDSWQRSIGRFDYEGQREIVKRLQVPVTSLMSVKQMTAYLDAVHQRYAPQGVRLTDPEALKYEEEFA</sequence>
<evidence type="ECO:0000313" key="2">
    <source>
        <dbReference type="Proteomes" id="UP001595539"/>
    </source>
</evidence>
<dbReference type="Gene3D" id="1.10.3790.10">
    <property type="entry name" value="NinB"/>
    <property type="match status" value="1"/>
</dbReference>
<reference evidence="2" key="1">
    <citation type="journal article" date="2019" name="Int. J. Syst. Evol. Microbiol.">
        <title>The Global Catalogue of Microorganisms (GCM) 10K type strain sequencing project: providing services to taxonomists for standard genome sequencing and annotation.</title>
        <authorList>
            <consortium name="The Broad Institute Genomics Platform"/>
            <consortium name="The Broad Institute Genome Sequencing Center for Infectious Disease"/>
            <person name="Wu L."/>
            <person name="Ma J."/>
        </authorList>
    </citation>
    <scope>NUCLEOTIDE SEQUENCE [LARGE SCALE GENOMIC DNA]</scope>
    <source>
        <strain evidence="2">KCTC 42473</strain>
    </source>
</reference>
<dbReference type="EMBL" id="JBHRXY010000001">
    <property type="protein sequence ID" value="MFC3628260.1"/>
    <property type="molecule type" value="Genomic_DNA"/>
</dbReference>
<gene>
    <name evidence="1" type="ORF">ACFOM8_02240</name>
</gene>
<evidence type="ECO:0000313" key="1">
    <source>
        <dbReference type="EMBL" id="MFC3628260.1"/>
    </source>
</evidence>
<protein>
    <submittedName>
        <fullName evidence="1">Uncharacterized protein</fullName>
    </submittedName>
</protein>
<proteinExistence type="predicted"/>
<dbReference type="InterPro" id="IPR036619">
    <property type="entry name" value="NinB_sf"/>
</dbReference>
<accession>A0ABV7TZM8</accession>